<dbReference type="Gene3D" id="3.20.20.220">
    <property type="match status" value="1"/>
</dbReference>
<dbReference type="OrthoDB" id="9812555at2"/>
<dbReference type="EMBL" id="SOML01000003">
    <property type="protein sequence ID" value="TFD97369.1"/>
    <property type="molecule type" value="Genomic_DNA"/>
</dbReference>
<sequence length="317" mass="35949">MKVTDLITQNKGKTAFSFEILPPLKGNSIEKVYNIIDKLIEFDPKYINITTHHSENIYKNMADGSVRKVNVRKRPGTVAIAAAIQNKYKVIAIPHMICKGFSKEETEYALIDLNFLGIHNLLLLRGDANKLDAEQMVGNFNAHATDLQKQVNEFNQGISVDESTFDKFDTPFSYGMACYPEKHEEAPNFESDLHYLKMKQDLGAEYVVTQMFFDNKKYFSFVDRCRAEGITIPIIPGIKPICLKNQLTVLPRIFRSDIPEELASELRACKDDAAAKEIGVEWGIQQAKELIEAGVPSIHFYSLMATESVRRIAKEVY</sequence>
<evidence type="ECO:0000256" key="3">
    <source>
        <dbReference type="ARBA" id="ARBA00006743"/>
    </source>
</evidence>
<evidence type="ECO:0000256" key="9">
    <source>
        <dbReference type="RuleBase" id="RU003862"/>
    </source>
</evidence>
<keyword evidence="5 9" id="KW-0274">FAD</keyword>
<dbReference type="InterPro" id="IPR029041">
    <property type="entry name" value="FAD-linked_oxidoreductase-like"/>
</dbReference>
<dbReference type="GO" id="GO:0035999">
    <property type="term" value="P:tetrahydrofolate interconversion"/>
    <property type="evidence" value="ECO:0007669"/>
    <property type="project" value="UniProtKB-UniPathway"/>
</dbReference>
<evidence type="ECO:0000313" key="11">
    <source>
        <dbReference type="Proteomes" id="UP000297861"/>
    </source>
</evidence>
<comment type="pathway">
    <text evidence="7">Amino-acid biosynthesis; L-methionine biosynthesis via de novo pathway.</text>
</comment>
<evidence type="ECO:0000256" key="2">
    <source>
        <dbReference type="ARBA" id="ARBA00004777"/>
    </source>
</evidence>
<comment type="cofactor">
    <cofactor evidence="1 9">
        <name>FAD</name>
        <dbReference type="ChEBI" id="CHEBI:57692"/>
    </cofactor>
</comment>
<dbReference type="PANTHER" id="PTHR45754:SF3">
    <property type="entry name" value="METHYLENETETRAHYDROFOLATE REDUCTASE (NADPH)"/>
    <property type="match status" value="1"/>
</dbReference>
<comment type="catalytic activity">
    <reaction evidence="8">
        <text>(6S)-5-methyl-5,6,7,8-tetrahydrofolate + NAD(+) = (6R)-5,10-methylene-5,6,7,8-tetrahydrofolate + NADH + H(+)</text>
        <dbReference type="Rhea" id="RHEA:19821"/>
        <dbReference type="ChEBI" id="CHEBI:15378"/>
        <dbReference type="ChEBI" id="CHEBI:15636"/>
        <dbReference type="ChEBI" id="CHEBI:18608"/>
        <dbReference type="ChEBI" id="CHEBI:57540"/>
        <dbReference type="ChEBI" id="CHEBI:57945"/>
        <dbReference type="EC" id="1.5.1.54"/>
    </reaction>
    <physiologicalReaction direction="right-to-left" evidence="8">
        <dbReference type="Rhea" id="RHEA:19823"/>
    </physiologicalReaction>
</comment>
<comment type="pathway">
    <text evidence="2 9">One-carbon metabolism; tetrahydrofolate interconversion.</text>
</comment>
<keyword evidence="4 9" id="KW-0285">Flavoprotein</keyword>
<keyword evidence="11" id="KW-1185">Reference proteome</keyword>
<evidence type="ECO:0000256" key="1">
    <source>
        <dbReference type="ARBA" id="ARBA00001974"/>
    </source>
</evidence>
<dbReference type="SUPFAM" id="SSF51730">
    <property type="entry name" value="FAD-linked oxidoreductase"/>
    <property type="match status" value="1"/>
</dbReference>
<organism evidence="10 11">
    <name type="scientific">Dysgonomonas capnocytophagoides</name>
    <dbReference type="NCBI Taxonomy" id="45254"/>
    <lineage>
        <taxon>Bacteria</taxon>
        <taxon>Pseudomonadati</taxon>
        <taxon>Bacteroidota</taxon>
        <taxon>Bacteroidia</taxon>
        <taxon>Bacteroidales</taxon>
        <taxon>Dysgonomonadaceae</taxon>
        <taxon>Dysgonomonas</taxon>
    </lineage>
</organism>
<accession>A0A4Y8L3W6</accession>
<reference evidence="10 11" key="1">
    <citation type="submission" date="2019-03" db="EMBL/GenBank/DDBJ databases">
        <title>San Antonio Military Medical Center submission to MRSN (WRAIR), pending publication.</title>
        <authorList>
            <person name="Blyth D.M."/>
            <person name="Mccarthy S.L."/>
            <person name="Schall S.E."/>
            <person name="Stam J.A."/>
            <person name="Ong A.C."/>
            <person name="Mcgann P.T."/>
        </authorList>
    </citation>
    <scope>NUCLEOTIDE SEQUENCE [LARGE SCALE GENOMIC DNA]</scope>
    <source>
        <strain evidence="10 11">MRSN571793</strain>
    </source>
</reference>
<dbReference type="GO" id="GO:0071949">
    <property type="term" value="F:FAD binding"/>
    <property type="evidence" value="ECO:0007669"/>
    <property type="project" value="TreeGrafter"/>
</dbReference>
<protein>
    <recommendedName>
        <fullName evidence="9">Methylenetetrahydrofolate reductase</fullName>
    </recommendedName>
</protein>
<evidence type="ECO:0000256" key="7">
    <source>
        <dbReference type="ARBA" id="ARBA00034478"/>
    </source>
</evidence>
<evidence type="ECO:0000256" key="5">
    <source>
        <dbReference type="ARBA" id="ARBA00022827"/>
    </source>
</evidence>
<dbReference type="RefSeq" id="WP_026626304.1">
    <property type="nucleotide sequence ID" value="NZ_AP028867.1"/>
</dbReference>
<dbReference type="FunFam" id="3.20.20.220:FF:000015">
    <property type="entry name" value="Methylenetetrahydrofolate reductase"/>
    <property type="match status" value="1"/>
</dbReference>
<dbReference type="STRING" id="1121485.GCA_000426485_02402"/>
<comment type="caution">
    <text evidence="10">The sequence shown here is derived from an EMBL/GenBank/DDBJ whole genome shotgun (WGS) entry which is preliminary data.</text>
</comment>
<dbReference type="GO" id="GO:0005829">
    <property type="term" value="C:cytosol"/>
    <property type="evidence" value="ECO:0007669"/>
    <property type="project" value="TreeGrafter"/>
</dbReference>
<dbReference type="GO" id="GO:0106312">
    <property type="term" value="F:methylenetetrahydrofolate reductase (NADH) activity"/>
    <property type="evidence" value="ECO:0007669"/>
    <property type="project" value="UniProtKB-EC"/>
</dbReference>
<name>A0A4Y8L3W6_9BACT</name>
<evidence type="ECO:0000313" key="10">
    <source>
        <dbReference type="EMBL" id="TFD97369.1"/>
    </source>
</evidence>
<evidence type="ECO:0000256" key="8">
    <source>
        <dbReference type="ARBA" id="ARBA00048628"/>
    </source>
</evidence>
<comment type="similarity">
    <text evidence="3 9">Belongs to the methylenetetrahydrofolate reductase family.</text>
</comment>
<gene>
    <name evidence="10" type="ORF">E2605_06810</name>
</gene>
<evidence type="ECO:0000256" key="6">
    <source>
        <dbReference type="ARBA" id="ARBA00023002"/>
    </source>
</evidence>
<dbReference type="GO" id="GO:0009086">
    <property type="term" value="P:methionine biosynthetic process"/>
    <property type="evidence" value="ECO:0007669"/>
    <property type="project" value="TreeGrafter"/>
</dbReference>
<evidence type="ECO:0000256" key="4">
    <source>
        <dbReference type="ARBA" id="ARBA00022630"/>
    </source>
</evidence>
<dbReference type="PANTHER" id="PTHR45754">
    <property type="entry name" value="METHYLENETETRAHYDROFOLATE REDUCTASE"/>
    <property type="match status" value="1"/>
</dbReference>
<dbReference type="InterPro" id="IPR003171">
    <property type="entry name" value="Mehydrof_redctse-like"/>
</dbReference>
<proteinExistence type="inferred from homology"/>
<dbReference type="AlphaFoldDB" id="A0A4Y8L3W6"/>
<dbReference type="Proteomes" id="UP000297861">
    <property type="component" value="Unassembled WGS sequence"/>
</dbReference>
<dbReference type="CDD" id="cd00537">
    <property type="entry name" value="MTHFR"/>
    <property type="match status" value="1"/>
</dbReference>
<dbReference type="Pfam" id="PF02219">
    <property type="entry name" value="MTHFR"/>
    <property type="match status" value="1"/>
</dbReference>
<dbReference type="UniPathway" id="UPA00193"/>
<keyword evidence="6 9" id="KW-0560">Oxidoreductase</keyword>